<dbReference type="SUPFAM" id="SSF53850">
    <property type="entry name" value="Periplasmic binding protein-like II"/>
    <property type="match status" value="2"/>
</dbReference>
<keyword evidence="1 3" id="KW-0732">Signal</keyword>
<dbReference type="SMART" id="SM00267">
    <property type="entry name" value="GGDEF"/>
    <property type="match status" value="1"/>
</dbReference>
<keyword evidence="2" id="KW-1133">Transmembrane helix</keyword>
<dbReference type="SUPFAM" id="SSF55073">
    <property type="entry name" value="Nucleotide cyclase"/>
    <property type="match status" value="1"/>
</dbReference>
<evidence type="ECO:0000256" key="1">
    <source>
        <dbReference type="ARBA" id="ARBA00022729"/>
    </source>
</evidence>
<dbReference type="KEGG" id="pais:PFX98_00675"/>
<dbReference type="InterPro" id="IPR001638">
    <property type="entry name" value="Solute-binding_3/MltF_N"/>
</dbReference>
<feature type="chain" id="PRO_5041640965" evidence="3">
    <location>
        <begin position="30"/>
        <end position="715"/>
    </location>
</feature>
<evidence type="ECO:0000313" key="6">
    <source>
        <dbReference type="Proteomes" id="UP001177769"/>
    </source>
</evidence>
<reference evidence="5" key="1">
    <citation type="submission" date="2023-01" db="EMBL/GenBank/DDBJ databases">
        <title>Whole genome sequence of Paucibacter sp. S2-9 isolated from pond sediment.</title>
        <authorList>
            <person name="Jung J.Y."/>
        </authorList>
    </citation>
    <scope>NUCLEOTIDE SEQUENCE</scope>
    <source>
        <strain evidence="5">S2-9</strain>
    </source>
</reference>
<dbReference type="Gene3D" id="3.30.70.270">
    <property type="match status" value="1"/>
</dbReference>
<dbReference type="InterPro" id="IPR029787">
    <property type="entry name" value="Nucleotide_cyclase"/>
</dbReference>
<dbReference type="RefSeq" id="WP_285233244.1">
    <property type="nucleotide sequence ID" value="NZ_CP116346.1"/>
</dbReference>
<feature type="signal peptide" evidence="3">
    <location>
        <begin position="1"/>
        <end position="29"/>
    </location>
</feature>
<dbReference type="Pfam" id="PF00497">
    <property type="entry name" value="SBP_bac_3"/>
    <property type="match status" value="2"/>
</dbReference>
<evidence type="ECO:0000256" key="3">
    <source>
        <dbReference type="SAM" id="SignalP"/>
    </source>
</evidence>
<dbReference type="PROSITE" id="PS50887">
    <property type="entry name" value="GGDEF"/>
    <property type="match status" value="1"/>
</dbReference>
<dbReference type="Proteomes" id="UP001177769">
    <property type="component" value="Chromosome"/>
</dbReference>
<keyword evidence="6" id="KW-1185">Reference proteome</keyword>
<accession>A0AA95NJP6</accession>
<name>A0AA95NJP6_9BURK</name>
<evidence type="ECO:0000259" key="4">
    <source>
        <dbReference type="PROSITE" id="PS50887"/>
    </source>
</evidence>
<dbReference type="Pfam" id="PF00990">
    <property type="entry name" value="GGDEF"/>
    <property type="match status" value="1"/>
</dbReference>
<dbReference type="InterPro" id="IPR000160">
    <property type="entry name" value="GGDEF_dom"/>
</dbReference>
<keyword evidence="2" id="KW-0812">Transmembrane</keyword>
<evidence type="ECO:0000313" key="5">
    <source>
        <dbReference type="EMBL" id="WIT12151.1"/>
    </source>
</evidence>
<dbReference type="PANTHER" id="PTHR35936:SF17">
    <property type="entry name" value="ARGININE-BINDING EXTRACELLULAR PROTEIN ARTP"/>
    <property type="match status" value="1"/>
</dbReference>
<feature type="transmembrane region" description="Helical" evidence="2">
    <location>
        <begin position="514"/>
        <end position="536"/>
    </location>
</feature>
<protein>
    <submittedName>
        <fullName evidence="5">Transporter substrate-binding domain-containing protein</fullName>
    </submittedName>
</protein>
<dbReference type="PANTHER" id="PTHR35936">
    <property type="entry name" value="MEMBRANE-BOUND LYTIC MUREIN TRANSGLYCOSYLASE F"/>
    <property type="match status" value="1"/>
</dbReference>
<keyword evidence="2" id="KW-0472">Membrane</keyword>
<dbReference type="EMBL" id="CP116346">
    <property type="protein sequence ID" value="WIT12151.1"/>
    <property type="molecule type" value="Genomic_DNA"/>
</dbReference>
<dbReference type="InterPro" id="IPR043128">
    <property type="entry name" value="Rev_trsase/Diguanyl_cyclase"/>
</dbReference>
<evidence type="ECO:0000256" key="2">
    <source>
        <dbReference type="SAM" id="Phobius"/>
    </source>
</evidence>
<dbReference type="NCBIfam" id="TIGR00254">
    <property type="entry name" value="GGDEF"/>
    <property type="match status" value="1"/>
</dbReference>
<dbReference type="CDD" id="cd01949">
    <property type="entry name" value="GGDEF"/>
    <property type="match status" value="1"/>
</dbReference>
<gene>
    <name evidence="5" type="ORF">PFX98_00675</name>
</gene>
<dbReference type="AlphaFoldDB" id="A0AA95NJP6"/>
<dbReference type="SMART" id="SM00062">
    <property type="entry name" value="PBPb"/>
    <property type="match status" value="2"/>
</dbReference>
<organism evidence="5 6">
    <name type="scientific">Paucibacter sediminis</name>
    <dbReference type="NCBI Taxonomy" id="3019553"/>
    <lineage>
        <taxon>Bacteria</taxon>
        <taxon>Pseudomonadati</taxon>
        <taxon>Pseudomonadota</taxon>
        <taxon>Betaproteobacteria</taxon>
        <taxon>Burkholderiales</taxon>
        <taxon>Sphaerotilaceae</taxon>
        <taxon>Roseateles</taxon>
    </lineage>
</organism>
<dbReference type="Gene3D" id="3.40.190.10">
    <property type="entry name" value="Periplasmic binding protein-like II"/>
    <property type="match status" value="4"/>
</dbReference>
<proteinExistence type="predicted"/>
<dbReference type="CDD" id="cd01007">
    <property type="entry name" value="PBP2_BvgS_HisK_like"/>
    <property type="match status" value="1"/>
</dbReference>
<sequence length="715" mass="79394">MLLVAEILRLCARALLALLLCMAGAAATAAGAVKLSEAERGWIAAHQKQVFTVGFDPFGGMDSFEFRGRRVGLLPALLDDMRTQLGLSLVPAEVKSWDDAYSRFVQGRIDVLYGANATPEREKIMRFTRAAWKYPYTVFARKDSSVQTLGDLDGKRVGFLANDFVLEQLPKEFPNIRFEPRNFEDQTAGLAALAAGQVDGFVTSGGGVEYEFLHEHPTLTLVAELKSITSDMTFAVAREQQLLGQIINRYIEQRQPHIQQLAREAGRLYNRKVLRLSEAELAWLELQGEAVVGVAEDYLPFDYFHEGQYKGIAGATLQRIGEIVGIRFKVVSGPFAQLIEQVRAGKVDVLNMAKTEDRLADFLFPRAISTERDIIVGAKRSAPVQDVYGLDGQPVAVIDGFWHEEYLRKNLKNPRIVKTANIMESLQLLRDGGAAYMIENPTVVEFYINGLGYTDLVKRGITSKDSFIYFGVGKRQPELAGIMDKVIPLIQFDEMKYAGIQTVPTLRNEANRRLLMLLAGLGLVLLAILAVTVRIVRKLIEQRAKTQFLREREHLLYTDSLTGFHNRNYFSQRAETAAGDYPQAIVVADMNNLKRVNDAHGHAAGDALITLFAETARAQWPQADAFRIGGDEFVFILPNIGEAQVLAELEALKTRCQQTRRELAPGAWISPSAALGHAMRASATQSLHSCVAQADARMYEAKAGMKKRSTDLAEP</sequence>
<feature type="domain" description="GGDEF" evidence="4">
    <location>
        <begin position="581"/>
        <end position="715"/>
    </location>
</feature>